<feature type="transmembrane region" description="Helical" evidence="5">
    <location>
        <begin position="306"/>
        <end position="330"/>
    </location>
</feature>
<comment type="caution">
    <text evidence="7">The sequence shown here is derived from an EMBL/GenBank/DDBJ whole genome shotgun (WGS) entry which is preliminary data.</text>
</comment>
<feature type="domain" description="Sodium/calcium exchanger membrane region" evidence="6">
    <location>
        <begin position="55"/>
        <end position="209"/>
    </location>
</feature>
<evidence type="ECO:0000256" key="2">
    <source>
        <dbReference type="ARBA" id="ARBA00022692"/>
    </source>
</evidence>
<dbReference type="Pfam" id="PF01699">
    <property type="entry name" value="Na_Ca_ex"/>
    <property type="match status" value="2"/>
</dbReference>
<dbReference type="EMBL" id="VHLG01000015">
    <property type="protein sequence ID" value="TPW27811.1"/>
    <property type="molecule type" value="Genomic_DNA"/>
</dbReference>
<dbReference type="PANTHER" id="PTHR37958:SF1">
    <property type="entry name" value="SODIUM-POTASSIUM_PROTON ANTIPORTER CHAA"/>
    <property type="match status" value="1"/>
</dbReference>
<accession>A0A506U3E7</accession>
<dbReference type="InterPro" id="IPR004837">
    <property type="entry name" value="NaCa_Exmemb"/>
</dbReference>
<dbReference type="InterPro" id="IPR044880">
    <property type="entry name" value="NCX_ion-bd_dom_sf"/>
</dbReference>
<dbReference type="OrthoDB" id="9787814at2"/>
<reference evidence="7 8" key="1">
    <citation type="submission" date="2019-06" db="EMBL/GenBank/DDBJ databases">
        <authorList>
            <person name="Li M."/>
        </authorList>
    </citation>
    <scope>NUCLEOTIDE SEQUENCE [LARGE SCALE GENOMIC DNA]</scope>
    <source>
        <strain evidence="7 8">BGMRC2036</strain>
    </source>
</reference>
<feature type="transmembrane region" description="Helical" evidence="5">
    <location>
        <begin position="91"/>
        <end position="110"/>
    </location>
</feature>
<keyword evidence="4 5" id="KW-0472">Membrane</keyword>
<comment type="subcellular location">
    <subcellularLocation>
        <location evidence="1">Membrane</location>
        <topology evidence="1">Multi-pass membrane protein</topology>
    </subcellularLocation>
</comment>
<dbReference type="GO" id="GO:0005886">
    <property type="term" value="C:plasma membrane"/>
    <property type="evidence" value="ECO:0007669"/>
    <property type="project" value="TreeGrafter"/>
</dbReference>
<evidence type="ECO:0000256" key="1">
    <source>
        <dbReference type="ARBA" id="ARBA00004141"/>
    </source>
</evidence>
<gene>
    <name evidence="7" type="ORF">FJU08_18960</name>
</gene>
<dbReference type="Proteomes" id="UP000318801">
    <property type="component" value="Unassembled WGS sequence"/>
</dbReference>
<feature type="domain" description="Sodium/calcium exchanger membrane region" evidence="6">
    <location>
        <begin position="241"/>
        <end position="381"/>
    </location>
</feature>
<name>A0A506U3E7_9HYPH</name>
<keyword evidence="2 5" id="KW-0812">Transmembrane</keyword>
<evidence type="ECO:0000313" key="7">
    <source>
        <dbReference type="EMBL" id="TPW27811.1"/>
    </source>
</evidence>
<organism evidence="7 8">
    <name type="scientific">Martelella alba</name>
    <dbReference type="NCBI Taxonomy" id="2590451"/>
    <lineage>
        <taxon>Bacteria</taxon>
        <taxon>Pseudomonadati</taxon>
        <taxon>Pseudomonadota</taxon>
        <taxon>Alphaproteobacteria</taxon>
        <taxon>Hyphomicrobiales</taxon>
        <taxon>Aurantimonadaceae</taxon>
        <taxon>Martelella</taxon>
    </lineage>
</organism>
<proteinExistence type="predicted"/>
<protein>
    <submittedName>
        <fullName evidence="7">Calcium:proton antiporter</fullName>
    </submittedName>
</protein>
<dbReference type="PANTHER" id="PTHR37958">
    <property type="entry name" value="SODIUM-POTASSIUM/PROTON ANTIPORTER CHAA"/>
    <property type="match status" value="1"/>
</dbReference>
<evidence type="ECO:0000256" key="3">
    <source>
        <dbReference type="ARBA" id="ARBA00022989"/>
    </source>
</evidence>
<feature type="transmembrane region" description="Helical" evidence="5">
    <location>
        <begin position="236"/>
        <end position="254"/>
    </location>
</feature>
<dbReference type="GO" id="GO:0015385">
    <property type="term" value="F:sodium:proton antiporter activity"/>
    <property type="evidence" value="ECO:0007669"/>
    <property type="project" value="TreeGrafter"/>
</dbReference>
<evidence type="ECO:0000256" key="5">
    <source>
        <dbReference type="SAM" id="Phobius"/>
    </source>
</evidence>
<feature type="transmembrane region" description="Helical" evidence="5">
    <location>
        <begin position="122"/>
        <end position="144"/>
    </location>
</feature>
<dbReference type="Gene3D" id="1.20.1420.30">
    <property type="entry name" value="NCX, central ion-binding region"/>
    <property type="match status" value="1"/>
</dbReference>
<evidence type="ECO:0000313" key="8">
    <source>
        <dbReference type="Proteomes" id="UP000318801"/>
    </source>
</evidence>
<dbReference type="GO" id="GO:0015386">
    <property type="term" value="F:potassium:proton antiporter activity"/>
    <property type="evidence" value="ECO:0007669"/>
    <property type="project" value="TreeGrafter"/>
</dbReference>
<feature type="transmembrane region" description="Helical" evidence="5">
    <location>
        <begin position="52"/>
        <end position="70"/>
    </location>
</feature>
<feature type="transmembrane region" description="Helical" evidence="5">
    <location>
        <begin position="342"/>
        <end position="358"/>
    </location>
</feature>
<keyword evidence="3 5" id="KW-1133">Transmembrane helix</keyword>
<dbReference type="RefSeq" id="WP_141150620.1">
    <property type="nucleotide sequence ID" value="NZ_VHLG01000015.1"/>
</dbReference>
<evidence type="ECO:0000256" key="4">
    <source>
        <dbReference type="ARBA" id="ARBA00023136"/>
    </source>
</evidence>
<dbReference type="InterPro" id="IPR052946">
    <property type="entry name" value="Alkaline_pH_Ca-Antiporter"/>
</dbReference>
<feature type="transmembrane region" description="Helical" evidence="5">
    <location>
        <begin position="364"/>
        <end position="381"/>
    </location>
</feature>
<sequence>MTHVENRKSYLPKFGSCLAKIAKREWFLAPAYLSSLIFFHFSQRLFADLSQPIWLATLFLWLIAMIIGSATNVMRHAEQLALKLGEPIGTLILTLSITLIEAFSLTAVILHGANNPVLVRDTLYSVIMIVMGGMVGTALIVGAIRHREQVFNLQGANAYLGVIIPLAIFSLVVPGLPLSAPNRSISGPEKLLVGGCAFGLYIVFLLMQTGRYRGFFNNPKGFRGAKNSRHCCHGNTAWHGFMLIAYLIPIVFLVEQLALPLDYLVETLGAPPAIGGVVMALLVTTPEGMTGVQAALENRLQQAVNIFLGSVLASIGLTVPIMMAVSSAFGFDMVLGLRTDDLVMLILILTISIVTFSAPRTHILQGAVHLVIFFGFILMLFHV</sequence>
<keyword evidence="8" id="KW-1185">Reference proteome</keyword>
<feature type="transmembrane region" description="Helical" evidence="5">
    <location>
        <begin position="156"/>
        <end position="179"/>
    </location>
</feature>
<feature type="transmembrane region" description="Helical" evidence="5">
    <location>
        <begin position="26"/>
        <end position="46"/>
    </location>
</feature>
<feature type="transmembrane region" description="Helical" evidence="5">
    <location>
        <begin position="191"/>
        <end position="207"/>
    </location>
</feature>
<dbReference type="AlphaFoldDB" id="A0A506U3E7"/>
<evidence type="ECO:0000259" key="6">
    <source>
        <dbReference type="Pfam" id="PF01699"/>
    </source>
</evidence>